<keyword evidence="1" id="KW-0805">Transcription regulation</keyword>
<dbReference type="GO" id="GO:0043565">
    <property type="term" value="F:sequence-specific DNA binding"/>
    <property type="evidence" value="ECO:0007669"/>
    <property type="project" value="InterPro"/>
</dbReference>
<dbReference type="Pfam" id="PF20240">
    <property type="entry name" value="DUF6597"/>
    <property type="match status" value="1"/>
</dbReference>
<evidence type="ECO:0000259" key="4">
    <source>
        <dbReference type="PROSITE" id="PS01124"/>
    </source>
</evidence>
<comment type="caution">
    <text evidence="5">The sequence shown here is derived from an EMBL/GenBank/DDBJ whole genome shotgun (WGS) entry which is preliminary data.</text>
</comment>
<evidence type="ECO:0000256" key="1">
    <source>
        <dbReference type="ARBA" id="ARBA00023015"/>
    </source>
</evidence>
<dbReference type="GO" id="GO:0003700">
    <property type="term" value="F:DNA-binding transcription factor activity"/>
    <property type="evidence" value="ECO:0007669"/>
    <property type="project" value="InterPro"/>
</dbReference>
<dbReference type="EMBL" id="QNQU01000002">
    <property type="protein sequence ID" value="RBQ11420.1"/>
    <property type="molecule type" value="Genomic_DNA"/>
</dbReference>
<keyword evidence="3" id="KW-0804">Transcription</keyword>
<dbReference type="SUPFAM" id="SSF46689">
    <property type="entry name" value="Homeodomain-like"/>
    <property type="match status" value="2"/>
</dbReference>
<dbReference type="PROSITE" id="PS01124">
    <property type="entry name" value="HTH_ARAC_FAMILY_2"/>
    <property type="match status" value="1"/>
</dbReference>
<dbReference type="InterPro" id="IPR018060">
    <property type="entry name" value="HTH_AraC"/>
</dbReference>
<dbReference type="InterPro" id="IPR046532">
    <property type="entry name" value="DUF6597"/>
</dbReference>
<accession>A0A366LCB4</accession>
<dbReference type="PANTHER" id="PTHR46796">
    <property type="entry name" value="HTH-TYPE TRANSCRIPTIONAL ACTIVATOR RHAS-RELATED"/>
    <property type="match status" value="1"/>
</dbReference>
<dbReference type="Pfam" id="PF12833">
    <property type="entry name" value="HTH_18"/>
    <property type="match status" value="1"/>
</dbReference>
<feature type="domain" description="HTH araC/xylS-type" evidence="4">
    <location>
        <begin position="154"/>
        <end position="255"/>
    </location>
</feature>
<dbReference type="OrthoDB" id="323290at2"/>
<dbReference type="SMART" id="SM00342">
    <property type="entry name" value="HTH_ARAC"/>
    <property type="match status" value="1"/>
</dbReference>
<dbReference type="PANTHER" id="PTHR46796:SF13">
    <property type="entry name" value="HTH-TYPE TRANSCRIPTIONAL ACTIVATOR RHAS"/>
    <property type="match status" value="1"/>
</dbReference>
<dbReference type="Proteomes" id="UP000252081">
    <property type="component" value="Unassembled WGS sequence"/>
</dbReference>
<protein>
    <submittedName>
        <fullName evidence="5">AraC family transcriptional regulator</fullName>
    </submittedName>
</protein>
<evidence type="ECO:0000313" key="6">
    <source>
        <dbReference type="Proteomes" id="UP000252081"/>
    </source>
</evidence>
<dbReference type="AlphaFoldDB" id="A0A366LCB4"/>
<evidence type="ECO:0000313" key="5">
    <source>
        <dbReference type="EMBL" id="RBQ11420.1"/>
    </source>
</evidence>
<evidence type="ECO:0000256" key="3">
    <source>
        <dbReference type="ARBA" id="ARBA00023163"/>
    </source>
</evidence>
<keyword evidence="6" id="KW-1185">Reference proteome</keyword>
<keyword evidence="2" id="KW-0238">DNA-binding</keyword>
<proteinExistence type="predicted"/>
<dbReference type="InterPro" id="IPR050204">
    <property type="entry name" value="AraC_XylS_family_regulators"/>
</dbReference>
<gene>
    <name evidence="5" type="ORF">DRW42_02865</name>
</gene>
<reference evidence="5 6" key="1">
    <citation type="submission" date="2018-07" db="EMBL/GenBank/DDBJ databases">
        <title>A draft genome of a endophytic bacteria, a new species of Pedobacter.</title>
        <authorList>
            <person name="Zhang Z.D."/>
            <person name="Chen Z.J."/>
        </authorList>
    </citation>
    <scope>NUCLEOTIDE SEQUENCE [LARGE SCALE GENOMIC DNA]</scope>
    <source>
        <strain evidence="5 6">RS10</strain>
    </source>
</reference>
<dbReference type="Gene3D" id="1.10.10.60">
    <property type="entry name" value="Homeodomain-like"/>
    <property type="match status" value="1"/>
</dbReference>
<dbReference type="InterPro" id="IPR009057">
    <property type="entry name" value="Homeodomain-like_sf"/>
</dbReference>
<dbReference type="RefSeq" id="WP_113947334.1">
    <property type="nucleotide sequence ID" value="NZ_QNQU01000002.1"/>
</dbReference>
<evidence type="ECO:0000256" key="2">
    <source>
        <dbReference type="ARBA" id="ARBA00023125"/>
    </source>
</evidence>
<organism evidence="5 6">
    <name type="scientific">Pedobacter miscanthi</name>
    <dbReference type="NCBI Taxonomy" id="2259170"/>
    <lineage>
        <taxon>Bacteria</taxon>
        <taxon>Pseudomonadati</taxon>
        <taxon>Bacteroidota</taxon>
        <taxon>Sphingobacteriia</taxon>
        <taxon>Sphingobacteriales</taxon>
        <taxon>Sphingobacteriaceae</taxon>
        <taxon>Pedobacter</taxon>
    </lineage>
</organism>
<sequence>MRIQSYPVIQPLQPYIKLICTMETDGDTDISNIRVLPDTCVELFFNYTSTPVAVIGNKLHKRSIVTSRMSRPMDVQMRKGTGVMAVCFQPGMAYQFIKIPMDSLSDATVALSDLWGNMVLDIEEQLSAAHHNDMRVNLVQNYLLKQLANGKESQAILRCLKQIQLSGASVSVNQLVNDTGFSQRHLSRKFQEYVGLSPKEYLRVSRFVFSLNYLKKYPAYSLTEIAYQSGYYDQAHFIRDYKVYTGCTPGQVLQNEHILY</sequence>
<name>A0A366LCB4_9SPHI</name>